<comment type="caution">
    <text evidence="1">The sequence shown here is derived from an EMBL/GenBank/DDBJ whole genome shotgun (WGS) entry which is preliminary data.</text>
</comment>
<evidence type="ECO:0008006" key="3">
    <source>
        <dbReference type="Google" id="ProtNLM"/>
    </source>
</evidence>
<proteinExistence type="predicted"/>
<reference evidence="1 2" key="1">
    <citation type="submission" date="2013-10" db="EMBL/GenBank/DDBJ databases">
        <title>The Genome Sequence of Acinetobacter tjernbergiae CIP107465.</title>
        <authorList>
            <consortium name="The Broad Institute Genomics Platform"/>
            <consortium name="The Broad Institute Genome Sequencing Center for Infectious Disease"/>
            <person name="Cerqueira G."/>
            <person name="Feldgarden M."/>
            <person name="Courvalin P."/>
            <person name="Grillot-Courvalin C."/>
            <person name="Clermont D."/>
            <person name="Rocha E."/>
            <person name="Yoon E.-J."/>
            <person name="Nemec A."/>
            <person name="Young S.K."/>
            <person name="Zeng Q."/>
            <person name="Gargeya S."/>
            <person name="Fitzgerald M."/>
            <person name="Abouelleil A."/>
            <person name="Alvarado L."/>
            <person name="Berlin A.M."/>
            <person name="Chapman S.B."/>
            <person name="Gainer-Dewar J."/>
            <person name="Goldberg J."/>
            <person name="Gnerre S."/>
            <person name="Griggs A."/>
            <person name="Gujja S."/>
            <person name="Hansen M."/>
            <person name="Howarth C."/>
            <person name="Imamovic A."/>
            <person name="Ireland A."/>
            <person name="Larimer J."/>
            <person name="McCowan C."/>
            <person name="Murphy C."/>
            <person name="Pearson M."/>
            <person name="Poon T.W."/>
            <person name="Priest M."/>
            <person name="Roberts A."/>
            <person name="Saif S."/>
            <person name="Shea T."/>
            <person name="Sykes S."/>
            <person name="Wortman J."/>
            <person name="Nusbaum C."/>
            <person name="Birren B."/>
        </authorList>
    </citation>
    <scope>NUCLEOTIDE SEQUENCE [LARGE SCALE GENOMIC DNA]</scope>
    <source>
        <strain evidence="1 2">CIP 107465</strain>
    </source>
</reference>
<accession>V2UPK2</accession>
<evidence type="ECO:0000313" key="2">
    <source>
        <dbReference type="Proteomes" id="UP000017404"/>
    </source>
</evidence>
<sequence>MDCSASDSAKLNNISVRSINTIYIKLRKKIVIQCEEISFFNGIVELDEGCFGARRKRGRGAAVKTIIFGLLMMEIVPNCSKIF</sequence>
<name>V2UPK2_9GAMM</name>
<dbReference type="PATRIC" id="fig|1120928.5.peg.759"/>
<dbReference type="EMBL" id="AYEV01000006">
    <property type="protein sequence ID" value="ESK56668.1"/>
    <property type="molecule type" value="Genomic_DNA"/>
</dbReference>
<evidence type="ECO:0000313" key="1">
    <source>
        <dbReference type="EMBL" id="ESK56668.1"/>
    </source>
</evidence>
<gene>
    <name evidence="1" type="ORF">F990_00739</name>
</gene>
<dbReference type="Proteomes" id="UP000017404">
    <property type="component" value="Unassembled WGS sequence"/>
</dbReference>
<dbReference type="AlphaFoldDB" id="V2UPK2"/>
<keyword evidence="2" id="KW-1185">Reference proteome</keyword>
<organism evidence="1 2">
    <name type="scientific">Acinetobacter tjernbergiae DSM 14971 = CIP 107465</name>
    <dbReference type="NCBI Taxonomy" id="1120928"/>
    <lineage>
        <taxon>Bacteria</taxon>
        <taxon>Pseudomonadati</taxon>
        <taxon>Pseudomonadota</taxon>
        <taxon>Gammaproteobacteria</taxon>
        <taxon>Moraxellales</taxon>
        <taxon>Moraxellaceae</taxon>
        <taxon>Acinetobacter</taxon>
    </lineage>
</organism>
<protein>
    <recommendedName>
        <fullName evidence="3">ISXO2-like transposase domain-containing protein</fullName>
    </recommendedName>
</protein>